<comment type="caution">
    <text evidence="1">The sequence shown here is derived from an EMBL/GenBank/DDBJ whole genome shotgun (WGS) entry which is preliminary data.</text>
</comment>
<dbReference type="AlphaFoldDB" id="A0A5B7GQG0"/>
<protein>
    <submittedName>
        <fullName evidence="1">Uncharacterized protein</fullName>
    </submittedName>
</protein>
<proteinExistence type="predicted"/>
<organism evidence="1 2">
    <name type="scientific">Portunus trituberculatus</name>
    <name type="common">Swimming crab</name>
    <name type="synonym">Neptunus trituberculatus</name>
    <dbReference type="NCBI Taxonomy" id="210409"/>
    <lineage>
        <taxon>Eukaryota</taxon>
        <taxon>Metazoa</taxon>
        <taxon>Ecdysozoa</taxon>
        <taxon>Arthropoda</taxon>
        <taxon>Crustacea</taxon>
        <taxon>Multicrustacea</taxon>
        <taxon>Malacostraca</taxon>
        <taxon>Eumalacostraca</taxon>
        <taxon>Eucarida</taxon>
        <taxon>Decapoda</taxon>
        <taxon>Pleocyemata</taxon>
        <taxon>Brachyura</taxon>
        <taxon>Eubrachyura</taxon>
        <taxon>Portunoidea</taxon>
        <taxon>Portunidae</taxon>
        <taxon>Portuninae</taxon>
        <taxon>Portunus</taxon>
    </lineage>
</organism>
<keyword evidence="2" id="KW-1185">Reference proteome</keyword>
<dbReference type="EMBL" id="VSRR010016909">
    <property type="protein sequence ID" value="MPC59833.1"/>
    <property type="molecule type" value="Genomic_DNA"/>
</dbReference>
<reference evidence="1 2" key="1">
    <citation type="submission" date="2019-05" db="EMBL/GenBank/DDBJ databases">
        <title>Another draft genome of Portunus trituberculatus and its Hox gene families provides insights of decapod evolution.</title>
        <authorList>
            <person name="Jeong J.-H."/>
            <person name="Song I."/>
            <person name="Kim S."/>
            <person name="Choi T."/>
            <person name="Kim D."/>
            <person name="Ryu S."/>
            <person name="Kim W."/>
        </authorList>
    </citation>
    <scope>NUCLEOTIDE SEQUENCE [LARGE SCALE GENOMIC DNA]</scope>
    <source>
        <tissue evidence="1">Muscle</tissue>
    </source>
</reference>
<sequence>MTAGFPQHSTAQTVTCLKHHSFCTHIVNRPWFGKTL</sequence>
<accession>A0A5B7GQG0</accession>
<evidence type="ECO:0000313" key="2">
    <source>
        <dbReference type="Proteomes" id="UP000324222"/>
    </source>
</evidence>
<name>A0A5B7GQG0_PORTR</name>
<evidence type="ECO:0000313" key="1">
    <source>
        <dbReference type="EMBL" id="MPC59833.1"/>
    </source>
</evidence>
<gene>
    <name evidence="1" type="ORF">E2C01_053861</name>
</gene>
<dbReference type="Proteomes" id="UP000324222">
    <property type="component" value="Unassembled WGS sequence"/>
</dbReference>